<dbReference type="Proteomes" id="UP000729913">
    <property type="component" value="Unassembled WGS sequence"/>
</dbReference>
<dbReference type="EMBL" id="JAAOIC020000054">
    <property type="protein sequence ID" value="KAG8035616.1"/>
    <property type="molecule type" value="Genomic_DNA"/>
</dbReference>
<reference evidence="2" key="2">
    <citation type="submission" date="2021-04" db="EMBL/GenBank/DDBJ databases">
        <title>Genome-wide patterns of bracovirus chromosomal integration into multiple host tissues during parasitism.</title>
        <authorList>
            <person name="Chebbi M.A.C."/>
        </authorList>
    </citation>
    <scope>NUCLEOTIDE SEQUENCE</scope>
    <source>
        <tissue evidence="2">Whole body</tissue>
    </source>
</reference>
<evidence type="ECO:0000256" key="1">
    <source>
        <dbReference type="SAM" id="MobiDB-lite"/>
    </source>
</evidence>
<organism evidence="2 3">
    <name type="scientific">Cotesia typhae</name>
    <dbReference type="NCBI Taxonomy" id="2053667"/>
    <lineage>
        <taxon>Eukaryota</taxon>
        <taxon>Metazoa</taxon>
        <taxon>Ecdysozoa</taxon>
        <taxon>Arthropoda</taxon>
        <taxon>Hexapoda</taxon>
        <taxon>Insecta</taxon>
        <taxon>Pterygota</taxon>
        <taxon>Neoptera</taxon>
        <taxon>Endopterygota</taxon>
        <taxon>Hymenoptera</taxon>
        <taxon>Apocrita</taxon>
        <taxon>Ichneumonoidea</taxon>
        <taxon>Braconidae</taxon>
        <taxon>Microgastrinae</taxon>
        <taxon>Cotesia</taxon>
    </lineage>
</organism>
<evidence type="ECO:0000313" key="2">
    <source>
        <dbReference type="EMBL" id="KAG8035616.1"/>
    </source>
</evidence>
<feature type="compositionally biased region" description="Basic and acidic residues" evidence="1">
    <location>
        <begin position="57"/>
        <end position="83"/>
    </location>
</feature>
<accession>A0A8J5R020</accession>
<proteinExistence type="predicted"/>
<sequence length="98" mass="10618">MFGSKSTGPGRDRPDPADVSVGVAGFHKDVPVLGEFRASRSDHPGSCRQSDCPGADGSRDHPRRAPEEDNEQCDRPESPDVRHLPGLSRLILQSETNI</sequence>
<dbReference type="AlphaFoldDB" id="A0A8J5R020"/>
<comment type="caution">
    <text evidence="2">The sequence shown here is derived from an EMBL/GenBank/DDBJ whole genome shotgun (WGS) entry which is preliminary data.</text>
</comment>
<evidence type="ECO:0000313" key="3">
    <source>
        <dbReference type="Proteomes" id="UP000729913"/>
    </source>
</evidence>
<gene>
    <name evidence="2" type="ORF">G9C98_001044</name>
</gene>
<feature type="region of interest" description="Disordered" evidence="1">
    <location>
        <begin position="1"/>
        <end position="98"/>
    </location>
</feature>
<name>A0A8J5R020_9HYME</name>
<reference evidence="2" key="1">
    <citation type="submission" date="2020-03" db="EMBL/GenBank/DDBJ databases">
        <authorList>
            <person name="Chebbi M.A."/>
            <person name="Drezen J.M."/>
        </authorList>
    </citation>
    <scope>NUCLEOTIDE SEQUENCE</scope>
    <source>
        <tissue evidence="2">Whole body</tissue>
    </source>
</reference>
<protein>
    <submittedName>
        <fullName evidence="2">Uncharacterized protein</fullName>
    </submittedName>
</protein>
<keyword evidence="3" id="KW-1185">Reference proteome</keyword>